<organism evidence="6 7">
    <name type="scientific">Candidatus Buchananbacteria bacterium CG10_big_fil_rev_8_21_14_0_10_33_19</name>
    <dbReference type="NCBI Taxonomy" id="1974525"/>
    <lineage>
        <taxon>Bacteria</taxon>
        <taxon>Candidatus Buchananiibacteriota</taxon>
    </lineage>
</organism>
<dbReference type="Proteomes" id="UP000229056">
    <property type="component" value="Unassembled WGS sequence"/>
</dbReference>
<dbReference type="GO" id="GO:0070403">
    <property type="term" value="F:NAD+ binding"/>
    <property type="evidence" value="ECO:0007669"/>
    <property type="project" value="InterPro"/>
</dbReference>
<dbReference type="AlphaFoldDB" id="A0A2H0W5H7"/>
<evidence type="ECO:0000313" key="6">
    <source>
        <dbReference type="EMBL" id="PIS05851.1"/>
    </source>
</evidence>
<evidence type="ECO:0000256" key="4">
    <source>
        <dbReference type="ARBA" id="ARBA00023239"/>
    </source>
</evidence>
<name>A0A2H0W5H7_9BACT</name>
<dbReference type="SUPFAM" id="SSF51735">
    <property type="entry name" value="NAD(P)-binding Rossmann-fold domains"/>
    <property type="match status" value="1"/>
</dbReference>
<sequence length="336" mass="37590">MADQAIFDKKNILVVGGAGFVGSHLCDELVKEAKVICLDNFLTGSESNITHLHQNSSFEFINHDINTSIELETRPELRDFKIEFQGIQEIYFLATPGSPKFYSDYSVETMMVNSLGLNNALQMALKYKAKLIYASSPAVYGDIEDGQRVKEDYVGSVDQLGPRAIYSEAKRFGETLVNNYRLKFDLDTKIVRIFNCYGPNMKLEDGRMIPELIKSALNNRDLVVFGQAEDIGSYLYISDLIQALVGTMNGSESGPINLASDAKYKFSEIADKIIELTESRSVITYHDRESIMAPQFLADITLAKESLGWFPITLLDQGLKNTIDYLSAQKGILQPK</sequence>
<comment type="caution">
    <text evidence="6">The sequence shown here is derived from an EMBL/GenBank/DDBJ whole genome shotgun (WGS) entry which is preliminary data.</text>
</comment>
<reference evidence="7" key="1">
    <citation type="submission" date="2017-09" db="EMBL/GenBank/DDBJ databases">
        <title>Depth-based differentiation of microbial function through sediment-hosted aquifers and enrichment of novel symbionts in the deep terrestrial subsurface.</title>
        <authorList>
            <person name="Probst A.J."/>
            <person name="Ladd B."/>
            <person name="Jarett J.K."/>
            <person name="Geller-Mcgrath D.E."/>
            <person name="Sieber C.M.K."/>
            <person name="Emerson J.B."/>
            <person name="Anantharaman K."/>
            <person name="Thomas B.C."/>
            <person name="Malmstrom R."/>
            <person name="Stieglmeier M."/>
            <person name="Klingl A."/>
            <person name="Woyke T."/>
            <person name="Ryan C.M."/>
            <person name="Banfield J.F."/>
        </authorList>
    </citation>
    <scope>NUCLEOTIDE SEQUENCE [LARGE SCALE GENOMIC DNA]</scope>
</reference>
<dbReference type="PANTHER" id="PTHR43078:SF6">
    <property type="entry name" value="UDP-GLUCURONIC ACID DECARBOXYLASE 1"/>
    <property type="match status" value="1"/>
</dbReference>
<evidence type="ECO:0000256" key="3">
    <source>
        <dbReference type="ARBA" id="ARBA00023027"/>
    </source>
</evidence>
<evidence type="ECO:0000313" key="7">
    <source>
        <dbReference type="Proteomes" id="UP000229056"/>
    </source>
</evidence>
<proteinExistence type="predicted"/>
<keyword evidence="3" id="KW-0520">NAD</keyword>
<evidence type="ECO:0000256" key="2">
    <source>
        <dbReference type="ARBA" id="ARBA00022793"/>
    </source>
</evidence>
<dbReference type="EMBL" id="PEZY01000012">
    <property type="protein sequence ID" value="PIS05851.1"/>
    <property type="molecule type" value="Genomic_DNA"/>
</dbReference>
<dbReference type="Gene3D" id="3.40.50.720">
    <property type="entry name" value="NAD(P)-binding Rossmann-like Domain"/>
    <property type="match status" value="1"/>
</dbReference>
<gene>
    <name evidence="6" type="ORF">COT80_03735</name>
</gene>
<dbReference type="InterPro" id="IPR036291">
    <property type="entry name" value="NAD(P)-bd_dom_sf"/>
</dbReference>
<dbReference type="InterPro" id="IPR044516">
    <property type="entry name" value="UXS-like"/>
</dbReference>
<accession>A0A2H0W5H7</accession>
<keyword evidence="2" id="KW-0210">Decarboxylase</keyword>
<protein>
    <submittedName>
        <fullName evidence="6">NAD-dependent dehydratase</fullName>
    </submittedName>
</protein>
<feature type="domain" description="NAD-dependent epimerase/dehydratase" evidence="5">
    <location>
        <begin position="12"/>
        <end position="250"/>
    </location>
</feature>
<comment type="cofactor">
    <cofactor evidence="1">
        <name>NAD(+)</name>
        <dbReference type="ChEBI" id="CHEBI:57540"/>
    </cofactor>
</comment>
<evidence type="ECO:0000259" key="5">
    <source>
        <dbReference type="Pfam" id="PF01370"/>
    </source>
</evidence>
<dbReference type="Pfam" id="PF01370">
    <property type="entry name" value="Epimerase"/>
    <property type="match status" value="1"/>
</dbReference>
<keyword evidence="4" id="KW-0456">Lyase</keyword>
<dbReference type="GO" id="GO:0048040">
    <property type="term" value="F:UDP-glucuronate decarboxylase activity"/>
    <property type="evidence" value="ECO:0007669"/>
    <property type="project" value="TreeGrafter"/>
</dbReference>
<dbReference type="InterPro" id="IPR001509">
    <property type="entry name" value="Epimerase_deHydtase"/>
</dbReference>
<evidence type="ECO:0000256" key="1">
    <source>
        <dbReference type="ARBA" id="ARBA00001911"/>
    </source>
</evidence>
<dbReference type="GO" id="GO:0005737">
    <property type="term" value="C:cytoplasm"/>
    <property type="evidence" value="ECO:0007669"/>
    <property type="project" value="TreeGrafter"/>
</dbReference>
<dbReference type="PANTHER" id="PTHR43078">
    <property type="entry name" value="UDP-GLUCURONIC ACID DECARBOXYLASE-RELATED"/>
    <property type="match status" value="1"/>
</dbReference>
<dbReference type="GO" id="GO:0042732">
    <property type="term" value="P:D-xylose metabolic process"/>
    <property type="evidence" value="ECO:0007669"/>
    <property type="project" value="InterPro"/>
</dbReference>